<dbReference type="EMBL" id="QGNW01000068">
    <property type="protein sequence ID" value="RVX02817.1"/>
    <property type="molecule type" value="Genomic_DNA"/>
</dbReference>
<comment type="caution">
    <text evidence="3">The sequence shown here is derived from an EMBL/GenBank/DDBJ whole genome shotgun (WGS) entry which is preliminary data.</text>
</comment>
<dbReference type="PANTHER" id="PTHR19446">
    <property type="entry name" value="REVERSE TRANSCRIPTASES"/>
    <property type="match status" value="1"/>
</dbReference>
<evidence type="ECO:0000313" key="3">
    <source>
        <dbReference type="EMBL" id="RVX02817.1"/>
    </source>
</evidence>
<dbReference type="SUPFAM" id="SSF56219">
    <property type="entry name" value="DNase I-like"/>
    <property type="match status" value="1"/>
</dbReference>
<dbReference type="InterPro" id="IPR025558">
    <property type="entry name" value="DUF4283"/>
</dbReference>
<dbReference type="Proteomes" id="UP000288805">
    <property type="component" value="Unassembled WGS sequence"/>
</dbReference>
<organism evidence="3 4">
    <name type="scientific">Vitis vinifera</name>
    <name type="common">Grape</name>
    <dbReference type="NCBI Taxonomy" id="29760"/>
    <lineage>
        <taxon>Eukaryota</taxon>
        <taxon>Viridiplantae</taxon>
        <taxon>Streptophyta</taxon>
        <taxon>Embryophyta</taxon>
        <taxon>Tracheophyta</taxon>
        <taxon>Spermatophyta</taxon>
        <taxon>Magnoliopsida</taxon>
        <taxon>eudicotyledons</taxon>
        <taxon>Gunneridae</taxon>
        <taxon>Pentapetalae</taxon>
        <taxon>rosids</taxon>
        <taxon>Vitales</taxon>
        <taxon>Vitaceae</taxon>
        <taxon>Viteae</taxon>
        <taxon>Vitis</taxon>
    </lineage>
</organism>
<name>A0A438J1I0_VITVI</name>
<feature type="compositionally biased region" description="Basic and acidic residues" evidence="1">
    <location>
        <begin position="91"/>
        <end position="102"/>
    </location>
</feature>
<evidence type="ECO:0000259" key="2">
    <source>
        <dbReference type="PROSITE" id="PS50878"/>
    </source>
</evidence>
<feature type="region of interest" description="Disordered" evidence="1">
    <location>
        <begin position="491"/>
        <end position="513"/>
    </location>
</feature>
<dbReference type="Gene3D" id="3.60.10.10">
    <property type="entry name" value="Endonuclease/exonuclease/phosphatase"/>
    <property type="match status" value="1"/>
</dbReference>
<dbReference type="InterPro" id="IPR036691">
    <property type="entry name" value="Endo/exonu/phosph_ase_sf"/>
</dbReference>
<feature type="compositionally biased region" description="Basic and acidic residues" evidence="1">
    <location>
        <begin position="61"/>
        <end position="81"/>
    </location>
</feature>
<reference evidence="3 4" key="1">
    <citation type="journal article" date="2018" name="PLoS Genet.">
        <title>Population sequencing reveals clonal diversity and ancestral inbreeding in the grapevine cultivar Chardonnay.</title>
        <authorList>
            <person name="Roach M.J."/>
            <person name="Johnson D.L."/>
            <person name="Bohlmann J."/>
            <person name="van Vuuren H.J."/>
            <person name="Jones S.J."/>
            <person name="Pretorius I.S."/>
            <person name="Schmidt S.A."/>
            <person name="Borneman A.R."/>
        </authorList>
    </citation>
    <scope>NUCLEOTIDE SEQUENCE [LARGE SCALE GENOMIC DNA]</scope>
    <source>
        <strain evidence="4">cv. Chardonnay</strain>
        <tissue evidence="3">Leaf</tissue>
    </source>
</reference>
<accession>A0A438J1I0</accession>
<evidence type="ECO:0000256" key="1">
    <source>
        <dbReference type="SAM" id="MobiDB-lite"/>
    </source>
</evidence>
<dbReference type="InterPro" id="IPR043502">
    <property type="entry name" value="DNA/RNA_pol_sf"/>
</dbReference>
<feature type="compositionally biased region" description="Basic and acidic residues" evidence="1">
    <location>
        <begin position="31"/>
        <end position="48"/>
    </location>
</feature>
<dbReference type="PROSITE" id="PS50878">
    <property type="entry name" value="RT_POL"/>
    <property type="match status" value="1"/>
</dbReference>
<sequence>MLKAFSPQFPYIKVNKVKERVKKKNQSNGGERARERERECEIARVRESECEEGERGGLQSKESEGEERGPLRPKDIDEGKRGFLWLNGNGGEDRGRSSRSESLEGADLLGHRDNPRKNRKRGTSSWVRMGIESLGFFLEGLVHCCKDSNGGKWRRNWKENGRAYSMVRDENRGGCYIRLGVVDMENKNASIFIPKGRGAVGGWTSMIESLRRLSIVKKGDEGKKTEEMLLKPITTKTFAEVIKQPMRKDHAAIKVAVREKEISRNMEKLGHCLVASWNPRSGRGDDLKAWGTLLAKDWELKGNLGIAKLERGKILLEFERLEKAKRALGLGSITARGIYLRLEKWRPATGCMLEGEKRREAWVRIVGLPVSLWDQAILRRIGEECGGFLAIDSQTEKLEELQWARILVKTNEEELPNVVEVWIEDLCYALTLWWEVRPVLKVGSAGLRGLKNAAVVELVDGTRSQSGGSERLVEPRLGGLNERGPAKVFRNTELNSRPPGPDPNAFVAGPSRGGSSGLLGDGSHAVGLLPREDVERAKPILQSVVSGLGYKDLGLSREACLLGWTGPRLLKGPDAGISSFWLKSKEEMEDPSLAESPKTDGALMEEAQRYGNTSSLGGLLVPAAFFSPPLFSGRTPLGYYDFSGVGWEVAQRESQGCIVNGLGFMEQRAVANWELMEASNGSNGEGGEELRLTRTETQEDKGWEEVDWEDSELARFSKFLGFSTKGLEKDILDFLVKIRKRREKVHSKLLLDKSKFERELKRLECSINYERGKKLRNGMQERGDQMLETKIQSMAEGMVRSLGTGRFLEWGALDAHGSAGGVLICWDKKTWEMIEMEVGQFSISCRLRNMEDGFVWIFTGVYGPFSREDREAFWEELGAIRGIWSDPWCIGGDFNVVLSQRERSSQGRISGAMRRFAQTVDDLELLDIPLQGGVFSWSGGKNNQAWARLDRFLVTQCWLDKFCGVVQCRLSRPTSDHFPIMLKGGGLRRGPSPFRFENMWLKVDGFKDLLREWWQGTVVRGKANFRLASKLKVMKQKIKEWNREVFGRLEVNKNLALQQVEFWDRVESDRSLSVSETEMKKGAKETFKKWVLLEETHWRQVSRELWLKEGDKNTGFFHRMANAHRRNNCLDKVKINGVWKAEEQEVREGIVQNFQQLLIEEPSWRADIEGLHLPCLNSCEAEGLEVPFTMEEIHSALMDTNGDKAPGPDEFIGAFWQTCWEFVKEEIMDLFKEFFVQKSFAKSLNTTFLVLIPKKGGAEDLGEFRPISLLGGLYKLVAKVLANRLKKVLGKVVSMDQNAFVRGRQILDASLIANEVVDFWYKRKEKGLICKLDIEKAYDSINWNFLMKVLQKMGFGTRWMEWIWWCISTAKFSILVNGVPASFFPSSKGLRQGDPLSPYLFVMGMEVLSALIKRAVGGGFVSGCSLRGRGGLVMEVSHLLFADDTIIFCEAKKEYLTSLNWILAWFEAASGLRINLAKSELIPIGEVEEIEEMAVELGCKVGALPSVYLGLPLGAHHKAISMWDGVEERMRRRLVLWKRQYISKGGRITLIKSTLASIPIYQLSLFRMPKFKVGKGTRVNFWTDHWCGDEALSRIFPQLFALAVHKNATISEVWDSSLGQGGWNLRFARDSNDWELDLIEALFNMLRDFKISQEEDSVVWRGGGQGIFGVRCAYNLLAAPNSLDFPVRCIWVDKVPTKAVFFAWEATWGKILTLDRL</sequence>
<dbReference type="Pfam" id="PF14111">
    <property type="entry name" value="DUF4283"/>
    <property type="match status" value="1"/>
</dbReference>
<dbReference type="SUPFAM" id="SSF56672">
    <property type="entry name" value="DNA/RNA polymerases"/>
    <property type="match status" value="1"/>
</dbReference>
<feature type="region of interest" description="Disordered" evidence="1">
    <location>
        <begin position="16"/>
        <end position="123"/>
    </location>
</feature>
<gene>
    <name evidence="3" type="primary">YTX2_413</name>
    <name evidence="3" type="ORF">CK203_023272</name>
</gene>
<dbReference type="InterPro" id="IPR000477">
    <property type="entry name" value="RT_dom"/>
</dbReference>
<evidence type="ECO:0000313" key="4">
    <source>
        <dbReference type="Proteomes" id="UP000288805"/>
    </source>
</evidence>
<protein>
    <submittedName>
        <fullName evidence="3">Transposon TX1 uncharacterized 149 kDa protein</fullName>
    </submittedName>
</protein>
<dbReference type="CDD" id="cd01650">
    <property type="entry name" value="RT_nLTR_like"/>
    <property type="match status" value="1"/>
</dbReference>
<feature type="domain" description="Reverse transcriptase" evidence="2">
    <location>
        <begin position="1233"/>
        <end position="1513"/>
    </location>
</feature>
<dbReference type="Pfam" id="PF00078">
    <property type="entry name" value="RVT_1"/>
    <property type="match status" value="1"/>
</dbReference>
<proteinExistence type="predicted"/>